<feature type="domain" description="Initiator Rep protein WH1" evidence="2">
    <location>
        <begin position="24"/>
        <end position="174"/>
    </location>
</feature>
<evidence type="ECO:0000256" key="1">
    <source>
        <dbReference type="ARBA" id="ARBA00038283"/>
    </source>
</evidence>
<dbReference type="EMBL" id="JFHD01000040">
    <property type="protein sequence ID" value="KDR25975.1"/>
    <property type="molecule type" value="Genomic_DNA"/>
</dbReference>
<dbReference type="AlphaFoldDB" id="A0A656QCS9"/>
<name>A0A656QCS9_9BURK</name>
<dbReference type="Proteomes" id="UP000027451">
    <property type="component" value="Unassembled WGS sequence"/>
</dbReference>
<evidence type="ECO:0000313" key="4">
    <source>
        <dbReference type="Proteomes" id="UP000027451"/>
    </source>
</evidence>
<proteinExistence type="inferred from homology"/>
<reference evidence="3 4" key="1">
    <citation type="submission" date="2014-03" db="EMBL/GenBank/DDBJ databases">
        <title>Draft Genome Sequences of Four Burkholderia Strains.</title>
        <authorList>
            <person name="Liu X.Y."/>
            <person name="Li C.X."/>
            <person name="Xu J.H."/>
        </authorList>
    </citation>
    <scope>NUCLEOTIDE SEQUENCE [LARGE SCALE GENOMIC DNA]</scope>
    <source>
        <strain evidence="3 4">OP-1</strain>
    </source>
</reference>
<dbReference type="InterPro" id="IPR000525">
    <property type="entry name" value="Initiator_Rep_WH1"/>
</dbReference>
<evidence type="ECO:0000313" key="3">
    <source>
        <dbReference type="EMBL" id="KDR25975.1"/>
    </source>
</evidence>
<dbReference type="Pfam" id="PF21205">
    <property type="entry name" value="Rep3_C"/>
    <property type="match status" value="1"/>
</dbReference>
<dbReference type="Gene3D" id="1.10.10.10">
    <property type="entry name" value="Winged helix-like DNA-binding domain superfamily/Winged helix DNA-binding domain"/>
    <property type="match status" value="2"/>
</dbReference>
<dbReference type="SUPFAM" id="SSF46785">
    <property type="entry name" value="Winged helix' DNA-binding domain"/>
    <property type="match status" value="2"/>
</dbReference>
<dbReference type="GO" id="GO:0003887">
    <property type="term" value="F:DNA-directed DNA polymerase activity"/>
    <property type="evidence" value="ECO:0007669"/>
    <property type="project" value="InterPro"/>
</dbReference>
<dbReference type="GO" id="GO:0006270">
    <property type="term" value="P:DNA replication initiation"/>
    <property type="evidence" value="ECO:0007669"/>
    <property type="project" value="InterPro"/>
</dbReference>
<keyword evidence="4" id="KW-1185">Reference proteome</keyword>
<comment type="caution">
    <text evidence="3">The sequence shown here is derived from an EMBL/GenBank/DDBJ whole genome shotgun (WGS) entry which is preliminary data.</text>
</comment>
<organism evidence="3 4">
    <name type="scientific">Caballeronia zhejiangensis</name>
    <dbReference type="NCBI Taxonomy" id="871203"/>
    <lineage>
        <taxon>Bacteria</taxon>
        <taxon>Pseudomonadati</taxon>
        <taxon>Pseudomonadota</taxon>
        <taxon>Betaproteobacteria</taxon>
        <taxon>Burkholderiales</taxon>
        <taxon>Burkholderiaceae</taxon>
        <taxon>Caballeronia</taxon>
    </lineage>
</organism>
<protein>
    <submittedName>
        <fullName evidence="3">Replication protein</fullName>
    </submittedName>
</protein>
<dbReference type="InterPro" id="IPR036390">
    <property type="entry name" value="WH_DNA-bd_sf"/>
</dbReference>
<comment type="similarity">
    <text evidence="1">Belongs to the initiator RepB protein family.</text>
</comment>
<sequence length="255" mass="29056">MSAPNTGESAPMAEVTAVRLGDKWVTTANDLTRAAHRLTLGEKRLIAACIAQVKSDSPLPATTDRTRKTYTVTAAEYAELYDVSRDTAYEQMRANQKTLWAKEIQTIKPNGKEGRKVRWVQEIAYNDGEASVTLMWSDAVCQVLFNLSEQFTTYKLKHAARFTTKYAWTLFEMLAMWRKAGRFSMDVDTFRDKLEVSATARANYKELRVRVIEPSLREIREKCGIVVTVEERKRGRRVAELAFSWEPDPQGTLAF</sequence>
<gene>
    <name evidence="3" type="ORF">BG60_26570</name>
</gene>
<accession>A0A656QCS9</accession>
<dbReference type="InterPro" id="IPR036388">
    <property type="entry name" value="WH-like_DNA-bd_sf"/>
</dbReference>
<evidence type="ECO:0000259" key="2">
    <source>
        <dbReference type="Pfam" id="PF01051"/>
    </source>
</evidence>
<dbReference type="Pfam" id="PF01051">
    <property type="entry name" value="Rep3_N"/>
    <property type="match status" value="1"/>
</dbReference>